<protein>
    <recommendedName>
        <fullName evidence="2">T6SS Phospholipase effector Tle1-like catalytic domain-containing protein</fullName>
    </recommendedName>
</protein>
<dbReference type="InterPro" id="IPR018712">
    <property type="entry name" value="Tle1-like_cat"/>
</dbReference>
<name>A0A2N9JLZ0_9ACTN</name>
<dbReference type="Pfam" id="PF09994">
    <property type="entry name" value="T6SS_Tle1-like_cat"/>
    <property type="match status" value="1"/>
</dbReference>
<reference evidence="3 4" key="1">
    <citation type="submission" date="2018-02" db="EMBL/GenBank/DDBJ databases">
        <authorList>
            <person name="Cohen D.B."/>
            <person name="Kent A.D."/>
        </authorList>
    </citation>
    <scope>NUCLEOTIDE SEQUENCE [LARGE SCALE GENOMIC DNA]</scope>
    <source>
        <strain evidence="3">1</strain>
    </source>
</reference>
<gene>
    <name evidence="3" type="ORF">MPLG2_3359</name>
</gene>
<dbReference type="PANTHER" id="PTHR33840">
    <property type="match status" value="1"/>
</dbReference>
<evidence type="ECO:0000256" key="1">
    <source>
        <dbReference type="SAM" id="MobiDB-lite"/>
    </source>
</evidence>
<sequence length="356" mass="40015">MKNIVLAFDGTWNTPDDEDTDRDQDDSTNVWKFYEAVSPSTPQGIEQIKWYEKGVGTNWYTKITGGVFGAGLSNRIQDGYQWLAENFAEGDQIYLVGFSRGAYTARSLVGMIRNAGLLLPDESDRTKDAYDLYRDDEGPDSPEALTFRESYSREIRVRFLGVWDTVGSLGIPVESFDWFNKAYYQFHDTKLGRVVENAFHAVAIDEHRKNYTCTLWDPVEEPSQRLEQVWFAGAHANVGGGYADNQLSDIPLLWMLDRAVQCGLAVDPDQVPDVPADLLAPLVDSYSRFLKGAYRKLEPPFLRQIGGTRFGREEIHPSVTNRSQLDAEYRPGNPIGEHLRGEAWNSPATGQDAAPG</sequence>
<dbReference type="SUPFAM" id="SSF53474">
    <property type="entry name" value="alpha/beta-Hydrolases"/>
    <property type="match status" value="1"/>
</dbReference>
<keyword evidence="4" id="KW-1185">Reference proteome</keyword>
<evidence type="ECO:0000259" key="2">
    <source>
        <dbReference type="Pfam" id="PF09994"/>
    </source>
</evidence>
<dbReference type="KEGG" id="mgg:MPLG2_3359"/>
<dbReference type="Proteomes" id="UP000238164">
    <property type="component" value="Chromosome 1"/>
</dbReference>
<dbReference type="InterPro" id="IPR029058">
    <property type="entry name" value="AB_hydrolase_fold"/>
</dbReference>
<feature type="domain" description="T6SS Phospholipase effector Tle1-like catalytic" evidence="2">
    <location>
        <begin position="2"/>
        <end position="257"/>
    </location>
</feature>
<dbReference type="OrthoDB" id="4378831at2"/>
<organism evidence="3 4">
    <name type="scientific">Micropruina glycogenica</name>
    <dbReference type="NCBI Taxonomy" id="75385"/>
    <lineage>
        <taxon>Bacteria</taxon>
        <taxon>Bacillati</taxon>
        <taxon>Actinomycetota</taxon>
        <taxon>Actinomycetes</taxon>
        <taxon>Propionibacteriales</taxon>
        <taxon>Nocardioidaceae</taxon>
        <taxon>Micropruina</taxon>
    </lineage>
</organism>
<dbReference type="EMBL" id="LT985188">
    <property type="protein sequence ID" value="SPD88389.1"/>
    <property type="molecule type" value="Genomic_DNA"/>
</dbReference>
<proteinExistence type="predicted"/>
<accession>A0A2N9JLZ0</accession>
<evidence type="ECO:0000313" key="3">
    <source>
        <dbReference type="EMBL" id="SPD88389.1"/>
    </source>
</evidence>
<feature type="region of interest" description="Disordered" evidence="1">
    <location>
        <begin position="321"/>
        <end position="356"/>
    </location>
</feature>
<dbReference type="RefSeq" id="WP_105186913.1">
    <property type="nucleotide sequence ID" value="NZ_BAAAGO010000001.1"/>
</dbReference>
<evidence type="ECO:0000313" key="4">
    <source>
        <dbReference type="Proteomes" id="UP000238164"/>
    </source>
</evidence>
<dbReference type="AlphaFoldDB" id="A0A2N9JLZ0"/>
<dbReference type="PANTHER" id="PTHR33840:SF1">
    <property type="entry name" value="TLE1 PHOSPHOLIPASE DOMAIN-CONTAINING PROTEIN"/>
    <property type="match status" value="1"/>
</dbReference>